<sequence length="94" mass="10506">MSKYHWQGSSWITRWFTSLSLGSSETAESLQLMKFSCPSEFSNPGSMATSTLTTIHERLAPTIQHLNFNMDGSKGPSWKIVCNVSHVTLERVAL</sequence>
<dbReference type="EMBL" id="LN679102">
    <property type="protein sequence ID" value="CEL58286.1"/>
    <property type="molecule type" value="Genomic_DNA"/>
</dbReference>
<evidence type="ECO:0000313" key="1">
    <source>
        <dbReference type="EMBL" id="CEL58286.1"/>
    </source>
</evidence>
<dbReference type="AlphaFoldDB" id="A0A0B7FJW9"/>
<name>A0A0B7FJW9_THACB</name>
<accession>A0A0B7FJW9</accession>
<reference evidence="1 2" key="1">
    <citation type="submission" date="2014-11" db="EMBL/GenBank/DDBJ databases">
        <authorList>
            <person name="Wibberg Daniel"/>
        </authorList>
    </citation>
    <scope>NUCLEOTIDE SEQUENCE [LARGE SCALE GENOMIC DNA]</scope>
    <source>
        <strain evidence="1">Rhizoctonia solani AG1-IB 7/3/14</strain>
    </source>
</reference>
<proteinExistence type="predicted"/>
<gene>
    <name evidence="1" type="ORF">RSOLAG1IB_03032</name>
</gene>
<organism evidence="1 2">
    <name type="scientific">Thanatephorus cucumeris (strain AG1-IB / isolate 7/3/14)</name>
    <name type="common">Lettuce bottom rot fungus</name>
    <name type="synonym">Rhizoctonia solani</name>
    <dbReference type="NCBI Taxonomy" id="1108050"/>
    <lineage>
        <taxon>Eukaryota</taxon>
        <taxon>Fungi</taxon>
        <taxon>Dikarya</taxon>
        <taxon>Basidiomycota</taxon>
        <taxon>Agaricomycotina</taxon>
        <taxon>Agaricomycetes</taxon>
        <taxon>Cantharellales</taxon>
        <taxon>Ceratobasidiaceae</taxon>
        <taxon>Rhizoctonia</taxon>
        <taxon>Rhizoctonia solani AG-1</taxon>
    </lineage>
</organism>
<keyword evidence="2" id="KW-1185">Reference proteome</keyword>
<protein>
    <submittedName>
        <fullName evidence="1">Uncharacterized protein</fullName>
    </submittedName>
</protein>
<evidence type="ECO:0000313" key="2">
    <source>
        <dbReference type="Proteomes" id="UP000059188"/>
    </source>
</evidence>
<dbReference type="Proteomes" id="UP000059188">
    <property type="component" value="Unassembled WGS sequence"/>
</dbReference>